<dbReference type="EMBL" id="LLXH01000193">
    <property type="protein sequence ID" value="PKC70950.1"/>
    <property type="molecule type" value="Genomic_DNA"/>
</dbReference>
<keyword evidence="1" id="KW-0472">Membrane</keyword>
<accession>A0A2N0S5X2</accession>
<dbReference type="AlphaFoldDB" id="A0A2N0S5X2"/>
<dbReference type="VEuPathDB" id="FungiDB:RhiirA1_454125"/>
<sequence length="135" mass="15484">MSQSMSEMDVYLGLLSMCLGSKESEKKMLSVLRLLVRNSKGDVSSKEALYRVREGLVVDIRWWCQGVHWEKSFYDVPPLSCLIFKHEKPPVLAAGLVCFVVYGWRPMFFGVLALVYYVKLYDLPAAATKFYFLVV</sequence>
<reference evidence="2 3" key="2">
    <citation type="submission" date="2017-10" db="EMBL/GenBank/DDBJ databases">
        <title>Genome analyses suggest a sexual origin of heterokaryosis in a supposedly ancient asexual fungus.</title>
        <authorList>
            <person name="Corradi N."/>
            <person name="Sedzielewska K."/>
            <person name="Noel J."/>
            <person name="Charron P."/>
            <person name="Farinelli L."/>
            <person name="Marton T."/>
            <person name="Kruger M."/>
            <person name="Pelin A."/>
            <person name="Brachmann A."/>
            <person name="Corradi N."/>
        </authorList>
    </citation>
    <scope>NUCLEOTIDE SEQUENCE [LARGE SCALE GENOMIC DNA]</scope>
    <source>
        <strain evidence="2 3">A1</strain>
    </source>
</reference>
<dbReference type="Proteomes" id="UP000232688">
    <property type="component" value="Unassembled WGS sequence"/>
</dbReference>
<evidence type="ECO:0000256" key="1">
    <source>
        <dbReference type="SAM" id="Phobius"/>
    </source>
</evidence>
<keyword evidence="1" id="KW-1133">Transmembrane helix</keyword>
<proteinExistence type="predicted"/>
<feature type="transmembrane region" description="Helical" evidence="1">
    <location>
        <begin position="91"/>
        <end position="118"/>
    </location>
</feature>
<keyword evidence="1" id="KW-0812">Transmembrane</keyword>
<evidence type="ECO:0000313" key="3">
    <source>
        <dbReference type="Proteomes" id="UP000232688"/>
    </source>
</evidence>
<protein>
    <submittedName>
        <fullName evidence="2">Uncharacterized protein</fullName>
    </submittedName>
</protein>
<evidence type="ECO:0000313" key="2">
    <source>
        <dbReference type="EMBL" id="PKC70950.1"/>
    </source>
</evidence>
<organism evidence="2 3">
    <name type="scientific">Rhizophagus irregularis</name>
    <dbReference type="NCBI Taxonomy" id="588596"/>
    <lineage>
        <taxon>Eukaryota</taxon>
        <taxon>Fungi</taxon>
        <taxon>Fungi incertae sedis</taxon>
        <taxon>Mucoromycota</taxon>
        <taxon>Glomeromycotina</taxon>
        <taxon>Glomeromycetes</taxon>
        <taxon>Glomerales</taxon>
        <taxon>Glomeraceae</taxon>
        <taxon>Rhizophagus</taxon>
    </lineage>
</organism>
<name>A0A2N0S5X2_9GLOM</name>
<gene>
    <name evidence="2" type="ORF">RhiirA1_454125</name>
</gene>
<reference evidence="2 3" key="1">
    <citation type="submission" date="2017-10" db="EMBL/GenBank/DDBJ databases">
        <title>Extensive intraspecific genome diversity in a model arbuscular mycorrhizal fungus.</title>
        <authorList>
            <person name="Chen E.C.H."/>
            <person name="Morin E."/>
            <person name="Baudet D."/>
            <person name="Noel J."/>
            <person name="Ndikumana S."/>
            <person name="Charron P."/>
            <person name="St-Onge C."/>
            <person name="Giorgi J."/>
            <person name="Grigoriev I.V."/>
            <person name="Roux C."/>
            <person name="Martin F.M."/>
            <person name="Corradi N."/>
        </authorList>
    </citation>
    <scope>NUCLEOTIDE SEQUENCE [LARGE SCALE GENOMIC DNA]</scope>
    <source>
        <strain evidence="2 3">A1</strain>
    </source>
</reference>
<comment type="caution">
    <text evidence="2">The sequence shown here is derived from an EMBL/GenBank/DDBJ whole genome shotgun (WGS) entry which is preliminary data.</text>
</comment>